<feature type="region of interest" description="Disordered" evidence="3">
    <location>
        <begin position="706"/>
        <end position="756"/>
    </location>
</feature>
<organism evidence="8 9">
    <name type="scientific">Adineta steineri</name>
    <dbReference type="NCBI Taxonomy" id="433720"/>
    <lineage>
        <taxon>Eukaryota</taxon>
        <taxon>Metazoa</taxon>
        <taxon>Spiralia</taxon>
        <taxon>Gnathifera</taxon>
        <taxon>Rotifera</taxon>
        <taxon>Eurotatoria</taxon>
        <taxon>Bdelloidea</taxon>
        <taxon>Adinetida</taxon>
        <taxon>Adinetidae</taxon>
        <taxon>Adineta</taxon>
    </lineage>
</organism>
<dbReference type="InterPro" id="IPR027417">
    <property type="entry name" value="P-loop_NTPase"/>
</dbReference>
<dbReference type="GO" id="GO:0050839">
    <property type="term" value="F:cell adhesion molecule binding"/>
    <property type="evidence" value="ECO:0007669"/>
    <property type="project" value="TreeGrafter"/>
</dbReference>
<dbReference type="PROSITE" id="PS50106">
    <property type="entry name" value="PDZ"/>
    <property type="match status" value="3"/>
</dbReference>
<dbReference type="InterPro" id="IPR001452">
    <property type="entry name" value="SH3_domain"/>
</dbReference>
<evidence type="ECO:0000313" key="8">
    <source>
        <dbReference type="EMBL" id="CAF3820173.1"/>
    </source>
</evidence>
<dbReference type="InterPro" id="IPR001478">
    <property type="entry name" value="PDZ"/>
</dbReference>
<proteinExistence type="predicted"/>
<evidence type="ECO:0000313" key="9">
    <source>
        <dbReference type="Proteomes" id="UP000663868"/>
    </source>
</evidence>
<feature type="compositionally biased region" description="Polar residues" evidence="3">
    <location>
        <begin position="730"/>
        <end position="753"/>
    </location>
</feature>
<dbReference type="InterPro" id="IPR008145">
    <property type="entry name" value="GK/Ca_channel_bsu"/>
</dbReference>
<dbReference type="SMART" id="SM00326">
    <property type="entry name" value="SH3"/>
    <property type="match status" value="1"/>
</dbReference>
<dbReference type="InterPro" id="IPR000906">
    <property type="entry name" value="ZU5_dom"/>
</dbReference>
<dbReference type="SUPFAM" id="SSF50044">
    <property type="entry name" value="SH3-domain"/>
    <property type="match status" value="1"/>
</dbReference>
<comment type="caution">
    <text evidence="8">The sequence shown here is derived from an EMBL/GenBank/DDBJ whole genome shotgun (WGS) entry which is preliminary data.</text>
</comment>
<dbReference type="PROSITE" id="PS50002">
    <property type="entry name" value="SH3"/>
    <property type="match status" value="1"/>
</dbReference>
<evidence type="ECO:0000256" key="2">
    <source>
        <dbReference type="PROSITE-ProRule" id="PRU00192"/>
    </source>
</evidence>
<protein>
    <submittedName>
        <fullName evidence="8">Uncharacterized protein</fullName>
    </submittedName>
</protein>
<gene>
    <name evidence="8" type="ORF">KXQ929_LOCUS18186</name>
</gene>
<dbReference type="AlphaFoldDB" id="A0A819CRP6"/>
<feature type="region of interest" description="Disordered" evidence="3">
    <location>
        <begin position="921"/>
        <end position="942"/>
    </location>
</feature>
<dbReference type="GO" id="GO:0150105">
    <property type="term" value="P:protein localization to cell-cell junction"/>
    <property type="evidence" value="ECO:0007669"/>
    <property type="project" value="TreeGrafter"/>
</dbReference>
<dbReference type="InterPro" id="IPR008144">
    <property type="entry name" value="Guanylate_kin-like_dom"/>
</dbReference>
<dbReference type="GO" id="GO:0005923">
    <property type="term" value="C:bicellular tight junction"/>
    <property type="evidence" value="ECO:0007669"/>
    <property type="project" value="TreeGrafter"/>
</dbReference>
<evidence type="ECO:0000259" key="4">
    <source>
        <dbReference type="PROSITE" id="PS50002"/>
    </source>
</evidence>
<dbReference type="PANTHER" id="PTHR13865:SF28">
    <property type="entry name" value="POLYCHAETOID, ISOFORM O"/>
    <property type="match status" value="1"/>
</dbReference>
<dbReference type="PANTHER" id="PTHR13865">
    <property type="entry name" value="TIGHT JUNCTION PROTEIN"/>
    <property type="match status" value="1"/>
</dbReference>
<name>A0A819CRP6_9BILA</name>
<dbReference type="GO" id="GO:0098609">
    <property type="term" value="P:cell-cell adhesion"/>
    <property type="evidence" value="ECO:0007669"/>
    <property type="project" value="TreeGrafter"/>
</dbReference>
<dbReference type="SUPFAM" id="SSF50156">
    <property type="entry name" value="PDZ domain-like"/>
    <property type="match status" value="3"/>
</dbReference>
<dbReference type="SUPFAM" id="SSF52540">
    <property type="entry name" value="P-loop containing nucleoside triphosphate hydrolases"/>
    <property type="match status" value="1"/>
</dbReference>
<feature type="domain" description="PDZ" evidence="6">
    <location>
        <begin position="105"/>
        <end position="182"/>
    </location>
</feature>
<dbReference type="Proteomes" id="UP000663868">
    <property type="component" value="Unassembled WGS sequence"/>
</dbReference>
<feature type="domain" description="SH3" evidence="4">
    <location>
        <begin position="339"/>
        <end position="408"/>
    </location>
</feature>
<reference evidence="8" key="1">
    <citation type="submission" date="2021-02" db="EMBL/GenBank/DDBJ databases">
        <authorList>
            <person name="Nowell W R."/>
        </authorList>
    </citation>
    <scope>NUCLEOTIDE SEQUENCE</scope>
</reference>
<dbReference type="Pfam" id="PF00791">
    <property type="entry name" value="ZU5"/>
    <property type="match status" value="1"/>
</dbReference>
<dbReference type="GO" id="GO:0005886">
    <property type="term" value="C:plasma membrane"/>
    <property type="evidence" value="ECO:0007669"/>
    <property type="project" value="TreeGrafter"/>
</dbReference>
<dbReference type="Gene3D" id="2.30.42.10">
    <property type="match status" value="3"/>
</dbReference>
<dbReference type="EMBL" id="CAJOBB010001175">
    <property type="protein sequence ID" value="CAF3820173.1"/>
    <property type="molecule type" value="Genomic_DNA"/>
</dbReference>
<dbReference type="Gene3D" id="2.30.30.40">
    <property type="entry name" value="SH3 Domains"/>
    <property type="match status" value="1"/>
</dbReference>
<feature type="domain" description="PDZ" evidence="6">
    <location>
        <begin position="1"/>
        <end position="92"/>
    </location>
</feature>
<feature type="domain" description="Guanylate kinase-like" evidence="5">
    <location>
        <begin position="526"/>
        <end position="625"/>
    </location>
</feature>
<feature type="compositionally biased region" description="Polar residues" evidence="3">
    <location>
        <begin position="921"/>
        <end position="936"/>
    </location>
</feature>
<dbReference type="SMART" id="SM00072">
    <property type="entry name" value="GuKc"/>
    <property type="match status" value="1"/>
</dbReference>
<dbReference type="GO" id="GO:0045216">
    <property type="term" value="P:cell-cell junction organization"/>
    <property type="evidence" value="ECO:0007669"/>
    <property type="project" value="TreeGrafter"/>
</dbReference>
<dbReference type="Pfam" id="PF00595">
    <property type="entry name" value="PDZ"/>
    <property type="match status" value="2"/>
</dbReference>
<evidence type="ECO:0000259" key="5">
    <source>
        <dbReference type="PROSITE" id="PS50052"/>
    </source>
</evidence>
<dbReference type="PROSITE" id="PS50052">
    <property type="entry name" value="GUANYLATE_KINASE_2"/>
    <property type="match status" value="1"/>
</dbReference>
<feature type="region of interest" description="Disordered" evidence="3">
    <location>
        <begin position="654"/>
        <end position="679"/>
    </location>
</feature>
<feature type="domain" description="ZU5" evidence="7">
    <location>
        <begin position="1143"/>
        <end position="1276"/>
    </location>
</feature>
<dbReference type="SMART" id="SM00228">
    <property type="entry name" value="PDZ"/>
    <property type="match status" value="3"/>
</dbReference>
<dbReference type="InterPro" id="IPR036034">
    <property type="entry name" value="PDZ_sf"/>
</dbReference>
<feature type="compositionally biased region" description="Acidic residues" evidence="3">
    <location>
        <begin position="713"/>
        <end position="727"/>
    </location>
</feature>
<keyword evidence="1 2" id="KW-0728">SH3 domain</keyword>
<dbReference type="Gene3D" id="3.40.50.300">
    <property type="entry name" value="P-loop containing nucleotide triphosphate hydrolases"/>
    <property type="match status" value="1"/>
</dbReference>
<evidence type="ECO:0000259" key="7">
    <source>
        <dbReference type="PROSITE" id="PS51145"/>
    </source>
</evidence>
<dbReference type="PROSITE" id="PS51145">
    <property type="entry name" value="ZU5"/>
    <property type="match status" value="1"/>
</dbReference>
<dbReference type="SMART" id="SM00218">
    <property type="entry name" value="ZU5"/>
    <property type="match status" value="1"/>
</dbReference>
<accession>A0A819CRP6</accession>
<dbReference type="Pfam" id="PF07653">
    <property type="entry name" value="SH3_2"/>
    <property type="match status" value="1"/>
</dbReference>
<feature type="domain" description="PDZ" evidence="6">
    <location>
        <begin position="247"/>
        <end position="308"/>
    </location>
</feature>
<evidence type="ECO:0000256" key="3">
    <source>
        <dbReference type="SAM" id="MobiDB-lite"/>
    </source>
</evidence>
<dbReference type="InterPro" id="IPR036028">
    <property type="entry name" value="SH3-like_dom_sf"/>
</dbReference>
<dbReference type="Pfam" id="PF00625">
    <property type="entry name" value="Guanylate_kin"/>
    <property type="match status" value="1"/>
</dbReference>
<dbReference type="Gene3D" id="2.60.220.30">
    <property type="match status" value="1"/>
</dbReference>
<evidence type="ECO:0000256" key="1">
    <source>
        <dbReference type="ARBA" id="ARBA00022443"/>
    </source>
</evidence>
<sequence>MPLSPLHGFGIAISGGNNENRLISYYDESQIDNQSLTVCEVIKHGPADGKLLPNDQIVNVNGHPVIRHMEHTALKLIRESTDFVNLVVRRRKHPVIVSDSEPPIKCILNKTRKEEKFGVILGCRYFIKKIQHANNDMFANLQEGDEVIKINETPVDRLTLQEAQKLIDKAKERLVLFVIPNKLNDDKSSVHQNGVNNHLDSISAPILVQNHPSSTRKELQADYNQHVFERSTLNRQDFIRPITGTRYVSFYTDTSSIGIRLAGGDKHGLFICEVQPTSVAYKAGLLVADKIFSVNNIDFTSLTREEAVLCLMNMKTAQVNMIVANLRHDYEQLLADVGGDSFYIRAHFTYNTANDEELSIRVNDIFHVTDTLYNGQVGYWVATKLNAPSSQNKITGAVPNKSRAEQLASVAPSLDKLMKTKQPSFKRKLKSKFGDKRSRSVSSIHHLKEDSIFAKAICWKPLTNSKFPAYERVVLKAVTIIRPVVLFGPLADIARDRLIKDYPELFELPRIEMHSPTKARANVIKLQSIKNVIQRNRHCLLDVTPTAVEQLNYAQCYPIVIYFKASDRRQIKQIRQEYGKLYQKSSRRLFDSSERLEVLYSYLFTSTIKLDTTTNWYKILKGQIEMQQEQPIWMSDDRPADKDLPNSDEYFISTRQSYSDDNSNRYESSPDSETMNLHNKKGNNYLQRVASDPVVFPRDKIHSFSSDLHRDLEDEEEDEDDDDDDDNSAFIPNSTMSLPNRSHSVTEIPTTNGEQHHRRSVIIHSNSNTNNSNFYPKSISYIKPINDINNNNNFESNVNNDDLFRTDKYNNDRNRSTNQRSYNSLSNGHVVYRTESIPHVEQDDIYRLQRLYINEQEKYKNHFENEHLTNTQSTAKLIQAPFIKAHTHETNGSQSNTLNGKSNRIPSRRPLIAPKLRTINPNERLSSSDSGGSIQHNMGKHSTDKSTMTYIEKNLPMNGYATWNRPVSSSSSRHTALPSCSNSHNSHSNNNDLSNRIIRCTSMDTVRRNEQLSSINSNEKLRTESLLKQKMCSSKKHNHTSSGTLGSLESARSQSFSTTAHNINHQLSTNRNHYQNGEYAIQKPRVYTHDDRSFLGQQQQQQLSQNILSSSSTSSTLSVKDKSIKEIDETRIYSTQDGFNIIGSARGVMDCYGGKLSCPLTGVSISVPAGAIPEGVQQEIYFQVSQDGSNIRSFNAKQGERLLSPIVLCGPHGVQFLKPVELTLPHCGGDDADQLALMLHGANQNGLTNHQQDKSMMLNGINHVTNSNVSILVDHF</sequence>
<evidence type="ECO:0000259" key="6">
    <source>
        <dbReference type="PROSITE" id="PS50106"/>
    </source>
</evidence>